<dbReference type="SUPFAM" id="SSF52540">
    <property type="entry name" value="P-loop containing nucleoside triphosphate hydrolases"/>
    <property type="match status" value="1"/>
</dbReference>
<dbReference type="Pfam" id="PF04851">
    <property type="entry name" value="ResIII"/>
    <property type="match status" value="1"/>
</dbReference>
<dbReference type="InterPro" id="IPR006935">
    <property type="entry name" value="Helicase/UvrB_N"/>
</dbReference>
<dbReference type="AlphaFoldDB" id="A0AAE3XB40"/>
<keyword evidence="3" id="KW-0547">Nucleotide-binding</keyword>
<dbReference type="PROSITE" id="PS51194">
    <property type="entry name" value="HELICASE_CTER"/>
    <property type="match status" value="1"/>
</dbReference>
<evidence type="ECO:0000313" key="4">
    <source>
        <dbReference type="Proteomes" id="UP001185331"/>
    </source>
</evidence>
<dbReference type="InterPro" id="IPR027417">
    <property type="entry name" value="P-loop_NTPase"/>
</dbReference>
<feature type="domain" description="Helicase C-terminal" evidence="2">
    <location>
        <begin position="246"/>
        <end position="408"/>
    </location>
</feature>
<keyword evidence="3" id="KW-0378">Hydrolase</keyword>
<dbReference type="PROSITE" id="PS51192">
    <property type="entry name" value="HELICASE_ATP_BIND_1"/>
    <property type="match status" value="1"/>
</dbReference>
<dbReference type="InterPro" id="IPR001650">
    <property type="entry name" value="Helicase_C-like"/>
</dbReference>
<comment type="caution">
    <text evidence="3">The sequence shown here is derived from an EMBL/GenBank/DDBJ whole genome shotgun (WGS) entry which is preliminary data.</text>
</comment>
<dbReference type="PANTHER" id="PTHR47396:SF1">
    <property type="entry name" value="ATP-DEPENDENT HELICASE IRC3-RELATED"/>
    <property type="match status" value="1"/>
</dbReference>
<keyword evidence="3" id="KW-0347">Helicase</keyword>
<reference evidence="3" key="1">
    <citation type="submission" date="2023-07" db="EMBL/GenBank/DDBJ databases">
        <title>Sorghum-associated microbial communities from plants grown in Nebraska, USA.</title>
        <authorList>
            <person name="Schachtman D."/>
        </authorList>
    </citation>
    <scope>NUCLEOTIDE SEQUENCE</scope>
    <source>
        <strain evidence="3">BE330</strain>
    </source>
</reference>
<dbReference type="SMART" id="SM00490">
    <property type="entry name" value="HELICc"/>
    <property type="match status" value="1"/>
</dbReference>
<evidence type="ECO:0000259" key="1">
    <source>
        <dbReference type="PROSITE" id="PS51192"/>
    </source>
</evidence>
<proteinExistence type="predicted"/>
<gene>
    <name evidence="3" type="ORF">J2Y00_002068</name>
</gene>
<feature type="domain" description="Helicase ATP-binding" evidence="1">
    <location>
        <begin position="38"/>
        <end position="193"/>
    </location>
</feature>
<dbReference type="InterPro" id="IPR014001">
    <property type="entry name" value="Helicase_ATP-bd"/>
</dbReference>
<dbReference type="SMART" id="SM00487">
    <property type="entry name" value="DEXDc"/>
    <property type="match status" value="1"/>
</dbReference>
<organism evidence="3 4">
    <name type="scientific">Deinococcus soli</name>
    <name type="common">ex Cha et al. 2016</name>
    <dbReference type="NCBI Taxonomy" id="1309411"/>
    <lineage>
        <taxon>Bacteria</taxon>
        <taxon>Thermotogati</taxon>
        <taxon>Deinococcota</taxon>
        <taxon>Deinococci</taxon>
        <taxon>Deinococcales</taxon>
        <taxon>Deinococcaceae</taxon>
        <taxon>Deinococcus</taxon>
    </lineage>
</organism>
<dbReference type="InterPro" id="IPR050742">
    <property type="entry name" value="Helicase_Restrict-Modif_Enz"/>
</dbReference>
<dbReference type="CDD" id="cd18032">
    <property type="entry name" value="DEXHc_RE_I_III_res"/>
    <property type="match status" value="1"/>
</dbReference>
<dbReference type="Pfam" id="PF00271">
    <property type="entry name" value="Helicase_C"/>
    <property type="match status" value="1"/>
</dbReference>
<accession>A0AAE3XB40</accession>
<keyword evidence="3" id="KW-0067">ATP-binding</keyword>
<dbReference type="CDD" id="cd18799">
    <property type="entry name" value="SF2_C_EcoAI-like"/>
    <property type="match status" value="1"/>
</dbReference>
<dbReference type="Gene3D" id="3.40.50.300">
    <property type="entry name" value="P-loop containing nucleotide triphosphate hydrolases"/>
    <property type="match status" value="2"/>
</dbReference>
<dbReference type="PANTHER" id="PTHR47396">
    <property type="entry name" value="TYPE I RESTRICTION ENZYME ECOKI R PROTEIN"/>
    <property type="match status" value="1"/>
</dbReference>
<protein>
    <submittedName>
        <fullName evidence="3">Superfamily II DNA or RNA helicase</fullName>
    </submittedName>
</protein>
<dbReference type="EMBL" id="JAVDQK010000004">
    <property type="protein sequence ID" value="MDR6218505.1"/>
    <property type="molecule type" value="Genomic_DNA"/>
</dbReference>
<dbReference type="GO" id="GO:0036121">
    <property type="term" value="F:double-stranded DNA helicase activity"/>
    <property type="evidence" value="ECO:0007669"/>
    <property type="project" value="TreeGrafter"/>
</dbReference>
<dbReference type="Proteomes" id="UP001185331">
    <property type="component" value="Unassembled WGS sequence"/>
</dbReference>
<dbReference type="GO" id="GO:0016787">
    <property type="term" value="F:hydrolase activity"/>
    <property type="evidence" value="ECO:0007669"/>
    <property type="project" value="InterPro"/>
</dbReference>
<evidence type="ECO:0000313" key="3">
    <source>
        <dbReference type="EMBL" id="MDR6218505.1"/>
    </source>
</evidence>
<name>A0AAE3XB40_9DEIO</name>
<dbReference type="GO" id="GO:0000403">
    <property type="term" value="F:Y-form DNA binding"/>
    <property type="evidence" value="ECO:0007669"/>
    <property type="project" value="TreeGrafter"/>
</dbReference>
<sequence>MTLSQLAESGSGFLPPCVPAPTVQLRPRQEQALVALFRRFSQGVRQPLVVLPTGVGKTIYAGNVSGRFRRTLFLVHRGELMDQTVRMYERLFPGEKVGRIHGSAHDVTDDFRFVVGMIPTIASRLKAKPGEKYYLDPNAFDLVCVDEAHHSAADTWRRVAEYFQPAMRLGLSATPERADGAPLNHIFSEIVYQCGIPEVVAERLLVPPDVRRIKTNVFLGKVRTSSGDFSADQLDTAVNIPERNQLVVDRYLELAGDGKNGGYRKGVVFCVSIDHAQKIAELFQEAGIAADAVWGDDPDRAEKLRRLRDGELTVLCNSMILTEGWDEPSVSCCVLARPTMSRSLYVQMIGRALRLYPGKKDALIIDFVDNAGKHSLTTAWAFFGDPEKQEQARKGDGKRREPHARDIDPDVAFDNYAALGGRLNLYTFAEKVSILRLPPEVESAPFGSQAWHAESATAQQRQILSTNGYDVTTTDWTKGQAQYVIETFPPTAKQTFMLLAYGYDVFTRHWIRKEVDRALADAKFRGVKPDWQRVAKFIPNYRAMWEK</sequence>
<dbReference type="RefSeq" id="WP_309855053.1">
    <property type="nucleotide sequence ID" value="NZ_JAVDQJ010000005.1"/>
</dbReference>
<dbReference type="GO" id="GO:0061749">
    <property type="term" value="F:forked DNA-dependent helicase activity"/>
    <property type="evidence" value="ECO:0007669"/>
    <property type="project" value="TreeGrafter"/>
</dbReference>
<evidence type="ECO:0000259" key="2">
    <source>
        <dbReference type="PROSITE" id="PS51194"/>
    </source>
</evidence>
<dbReference type="GO" id="GO:0005524">
    <property type="term" value="F:ATP binding"/>
    <property type="evidence" value="ECO:0007669"/>
    <property type="project" value="InterPro"/>
</dbReference>